<sequence length="380" mass="44118">VSHRARISSKNAIRVHFEEGLENEITRRYDLNVAEGIWYETMTHADFVVTVRIFAHRVYTRVLVTQFEFQSLGDREVTLTLINNEGAPTEDISFSDPVEYQFDTKIYKTMNGETKLAETPVSEKATVYVYYNELDNKITLGQTDNGRIHNYVTSIDQKNDVAKKEFDDVMGSINADEGAALLQAHIDAWSNTWNQGKIEVDDLNLGKIIYGSFYYILSSLPVLDEPPQPRNQFYGLSPGGLTRGSYLRDYQGHSFWDTETWMYPCIMMFFPTLGKDILSYRWLVREEAKQRAACNWHNGTRFPWESAFTGAETTPDCCYETRENQQHVTSDIAFAARQYLSATRDVDWLNDWGCEFLRDIAKYWQSRVTYNEERDAWEIL</sequence>
<dbReference type="PANTHER" id="PTHR11051:SF8">
    <property type="entry name" value="PROTEIN-GLUCOSYLGALACTOSYLHYDROXYLYSINE GLUCOSIDASE"/>
    <property type="match status" value="1"/>
</dbReference>
<evidence type="ECO:0000313" key="3">
    <source>
        <dbReference type="Proteomes" id="UP000694865"/>
    </source>
</evidence>
<name>A0ABM0MA48_SACKO</name>
<comment type="similarity">
    <text evidence="1">Belongs to the glycosyl hydrolase 65 family.</text>
</comment>
<dbReference type="Gene3D" id="1.50.10.10">
    <property type="match status" value="1"/>
</dbReference>
<evidence type="ECO:0000259" key="2">
    <source>
        <dbReference type="Pfam" id="PF03632"/>
    </source>
</evidence>
<accession>A0ABM0MA48</accession>
<dbReference type="GeneID" id="102801557"/>
<evidence type="ECO:0000256" key="1">
    <source>
        <dbReference type="ARBA" id="ARBA00006768"/>
    </source>
</evidence>
<proteinExistence type="inferred from homology"/>
<dbReference type="InterPro" id="IPR008928">
    <property type="entry name" value="6-hairpin_glycosidase_sf"/>
</dbReference>
<dbReference type="InterPro" id="IPR012341">
    <property type="entry name" value="6hp_glycosidase-like_sf"/>
</dbReference>
<feature type="non-terminal residue" evidence="4">
    <location>
        <position position="380"/>
    </location>
</feature>
<dbReference type="Proteomes" id="UP000694865">
    <property type="component" value="Unplaced"/>
</dbReference>
<dbReference type="SUPFAM" id="SSF48208">
    <property type="entry name" value="Six-hairpin glycosidases"/>
    <property type="match status" value="1"/>
</dbReference>
<keyword evidence="3" id="KW-1185">Reference proteome</keyword>
<dbReference type="InterPro" id="IPR005195">
    <property type="entry name" value="Glyco_hydro_65_M"/>
</dbReference>
<gene>
    <name evidence="4" type="primary">LOC102801557</name>
</gene>
<organism evidence="3 4">
    <name type="scientific">Saccoglossus kowalevskii</name>
    <name type="common">Acorn worm</name>
    <dbReference type="NCBI Taxonomy" id="10224"/>
    <lineage>
        <taxon>Eukaryota</taxon>
        <taxon>Metazoa</taxon>
        <taxon>Hemichordata</taxon>
        <taxon>Enteropneusta</taxon>
        <taxon>Harrimaniidae</taxon>
        <taxon>Saccoglossus</taxon>
    </lineage>
</organism>
<reference evidence="4" key="1">
    <citation type="submission" date="2025-08" db="UniProtKB">
        <authorList>
            <consortium name="RefSeq"/>
        </authorList>
    </citation>
    <scope>IDENTIFICATION</scope>
    <source>
        <tissue evidence="4">Testes</tissue>
    </source>
</reference>
<dbReference type="Pfam" id="PF03632">
    <property type="entry name" value="Glyco_hydro_65m"/>
    <property type="match status" value="1"/>
</dbReference>
<feature type="domain" description="Glycoside hydrolase family 65 central catalytic" evidence="2">
    <location>
        <begin position="248"/>
        <end position="379"/>
    </location>
</feature>
<protein>
    <submittedName>
        <fullName evidence="4">Acid trehalase-like protein 1-like</fullName>
    </submittedName>
</protein>
<evidence type="ECO:0000313" key="4">
    <source>
        <dbReference type="RefSeq" id="XP_006816889.1"/>
    </source>
</evidence>
<dbReference type="RefSeq" id="XP_006816889.1">
    <property type="nucleotide sequence ID" value="XM_006816826.1"/>
</dbReference>
<feature type="non-terminal residue" evidence="4">
    <location>
        <position position="1"/>
    </location>
</feature>
<dbReference type="PANTHER" id="PTHR11051">
    <property type="entry name" value="GLYCOSYL HYDROLASE-RELATED"/>
    <property type="match status" value="1"/>
</dbReference>